<dbReference type="AlphaFoldDB" id="A0A9X1Q023"/>
<evidence type="ECO:0000313" key="1">
    <source>
        <dbReference type="EMBL" id="MCF1596627.1"/>
    </source>
</evidence>
<comment type="caution">
    <text evidence="1">The sequence shown here is derived from an EMBL/GenBank/DDBJ whole genome shotgun (WGS) entry which is preliminary data.</text>
</comment>
<dbReference type="RefSeq" id="WP_234764943.1">
    <property type="nucleotide sequence ID" value="NZ_JAKEIP010000108.1"/>
</dbReference>
<dbReference type="EMBL" id="JAKEIP010000108">
    <property type="protein sequence ID" value="MCF1596627.1"/>
    <property type="molecule type" value="Genomic_DNA"/>
</dbReference>
<proteinExistence type="predicted"/>
<protein>
    <submittedName>
        <fullName evidence="1">Uncharacterized protein</fullName>
    </submittedName>
</protein>
<evidence type="ECO:0000313" key="2">
    <source>
        <dbReference type="Proteomes" id="UP001139384"/>
    </source>
</evidence>
<keyword evidence="2" id="KW-1185">Reference proteome</keyword>
<accession>A0A9X1Q023</accession>
<name>A0A9X1Q023_STRM4</name>
<sequence length="233" mass="24537">MTELMTGPASEREPAFWYAIPHGYMQLDLNPPVEQIEGLVRQVLNLPDEMRYRAEEVLRFYAGVVTSLNANRVQACLIGSHPDDAGGIAFSVLTVSTVPAAGVNAKLVIASLAGTAATNHDEGMRPLELPCGSGFIAEKKLVTTAPGRPSEGSDTPPQGQVWQGTVALTGTGTPDIIMLQLVTASVDLADDYRNILLGVAHTVTFTDPSLPAAGSSPEPEHGTVAAMVRSDFG</sequence>
<organism evidence="1 2">
    <name type="scientific">Streptomyces muensis</name>
    <dbReference type="NCBI Taxonomy" id="1077944"/>
    <lineage>
        <taxon>Bacteria</taxon>
        <taxon>Bacillati</taxon>
        <taxon>Actinomycetota</taxon>
        <taxon>Actinomycetes</taxon>
        <taxon>Kitasatosporales</taxon>
        <taxon>Streptomycetaceae</taxon>
        <taxon>Streptomyces</taxon>
    </lineage>
</organism>
<gene>
    <name evidence="1" type="ORF">L0P92_24115</name>
</gene>
<reference evidence="1" key="1">
    <citation type="submission" date="2022-01" db="EMBL/GenBank/DDBJ databases">
        <title>Draft Genome Sequences of Seven Type Strains of the Genus Streptomyces.</title>
        <authorList>
            <person name="Aziz S."/>
            <person name="Coretto E."/>
            <person name="Chronakova A."/>
            <person name="Sproer C."/>
            <person name="Huber K."/>
            <person name="Nouioui I."/>
            <person name="Gross H."/>
        </authorList>
    </citation>
    <scope>NUCLEOTIDE SEQUENCE</scope>
    <source>
        <strain evidence="1">DSM 103493</strain>
    </source>
</reference>
<dbReference type="Proteomes" id="UP001139384">
    <property type="component" value="Unassembled WGS sequence"/>
</dbReference>